<name>A0A0R1LR11_9LACO</name>
<dbReference type="GO" id="GO:0016829">
    <property type="term" value="F:lyase activity"/>
    <property type="evidence" value="ECO:0007669"/>
    <property type="project" value="UniProtKB-KW"/>
</dbReference>
<keyword evidence="7" id="KW-1185">Reference proteome</keyword>
<dbReference type="PATRIC" id="fig|1423715.3.peg.1613"/>
<proteinExistence type="inferred from homology"/>
<dbReference type="EMBL" id="AZDV01000015">
    <property type="protein sequence ID" value="KRK95193.1"/>
    <property type="molecule type" value="Genomic_DNA"/>
</dbReference>
<dbReference type="Gene3D" id="3.40.50.1360">
    <property type="match status" value="1"/>
</dbReference>
<dbReference type="InterPro" id="IPR051054">
    <property type="entry name" value="SorC_transcr_regulators"/>
</dbReference>
<keyword evidence="2" id="KW-0805">Transcription regulation</keyword>
<dbReference type="GO" id="GO:0003677">
    <property type="term" value="F:DNA binding"/>
    <property type="evidence" value="ECO:0007669"/>
    <property type="project" value="UniProtKB-KW"/>
</dbReference>
<evidence type="ECO:0000256" key="3">
    <source>
        <dbReference type="ARBA" id="ARBA00023125"/>
    </source>
</evidence>
<evidence type="ECO:0000313" key="6">
    <source>
        <dbReference type="EMBL" id="KRK95193.1"/>
    </source>
</evidence>
<dbReference type="Proteomes" id="UP000051955">
    <property type="component" value="Unassembled WGS sequence"/>
</dbReference>
<keyword evidence="3" id="KW-0238">DNA-binding</keyword>
<evidence type="ECO:0000256" key="2">
    <source>
        <dbReference type="ARBA" id="ARBA00023015"/>
    </source>
</evidence>
<dbReference type="Gene3D" id="1.10.10.60">
    <property type="entry name" value="Homeodomain-like"/>
    <property type="match status" value="1"/>
</dbReference>
<comment type="caution">
    <text evidence="6">The sequence shown here is derived from an EMBL/GenBank/DDBJ whole genome shotgun (WGS) entry which is preliminary data.</text>
</comment>
<evidence type="ECO:0000313" key="7">
    <source>
        <dbReference type="Proteomes" id="UP000051955"/>
    </source>
</evidence>
<evidence type="ECO:0000259" key="5">
    <source>
        <dbReference type="Pfam" id="PF04198"/>
    </source>
</evidence>
<comment type="similarity">
    <text evidence="1">Belongs to the SorC transcriptional regulatory family.</text>
</comment>
<keyword evidence="4" id="KW-0804">Transcription</keyword>
<accession>A0A0R1LR11</accession>
<dbReference type="STRING" id="1423715.FD25_GL001576"/>
<dbReference type="AlphaFoldDB" id="A0A0R1LR11"/>
<sequence>MDDISHQKLLALIAQDYYLSQLSIADLSTKYHLSRYLITKHLDEALKSGVVTISVNDPIARNVALEAEFKRRFGVPNVAILFNAENPAEDADNIVQYAAMQVQTLIEQSHVVGVAWGSTVFSIIDQLNGKVRNDLTFTQFVGDNMKYSSVAGSRQMVEKAAARYGSHYVTLASPLYVINDQIRAALPQEPALKPAFTQAAQMDALFCGFGTLASIESIPVWQEHYGDIFPNVPADRIAGILYGRPYDVDGNFLNQGADKTVGLPLDQLLRTPRRLGVIRNKFKTDAALGALRGKLVTDIVLNEAIAQRILAADV</sequence>
<evidence type="ECO:0000256" key="4">
    <source>
        <dbReference type="ARBA" id="ARBA00023163"/>
    </source>
</evidence>
<dbReference type="Pfam" id="PF04198">
    <property type="entry name" value="Sugar-bind"/>
    <property type="match status" value="1"/>
</dbReference>
<dbReference type="RefSeq" id="WP_057802504.1">
    <property type="nucleotide sequence ID" value="NZ_AZDV01000015.1"/>
</dbReference>
<dbReference type="OrthoDB" id="58802at2"/>
<evidence type="ECO:0000256" key="1">
    <source>
        <dbReference type="ARBA" id="ARBA00010466"/>
    </source>
</evidence>
<dbReference type="SUPFAM" id="SSF100950">
    <property type="entry name" value="NagB/RpiA/CoA transferase-like"/>
    <property type="match status" value="1"/>
</dbReference>
<organism evidence="6 7">
    <name type="scientific">Levilactobacillus acidifarinae DSM 19394 = JCM 15949</name>
    <dbReference type="NCBI Taxonomy" id="1423715"/>
    <lineage>
        <taxon>Bacteria</taxon>
        <taxon>Bacillati</taxon>
        <taxon>Bacillota</taxon>
        <taxon>Bacilli</taxon>
        <taxon>Lactobacillales</taxon>
        <taxon>Lactobacillaceae</taxon>
        <taxon>Levilactobacillus</taxon>
    </lineage>
</organism>
<gene>
    <name evidence="6" type="ORF">FD25_GL001576</name>
</gene>
<feature type="domain" description="Sugar-binding" evidence="5">
    <location>
        <begin position="58"/>
        <end position="311"/>
    </location>
</feature>
<protein>
    <submittedName>
        <fullName evidence="6">Citrate lyase regulator</fullName>
    </submittedName>
</protein>
<dbReference type="InterPro" id="IPR007324">
    <property type="entry name" value="Sugar-bd_dom_put"/>
</dbReference>
<dbReference type="PANTHER" id="PTHR34294:SF1">
    <property type="entry name" value="TRANSCRIPTIONAL REGULATOR LSRR"/>
    <property type="match status" value="1"/>
</dbReference>
<dbReference type="InterPro" id="IPR037171">
    <property type="entry name" value="NagB/RpiA_transferase-like"/>
</dbReference>
<dbReference type="GO" id="GO:0030246">
    <property type="term" value="F:carbohydrate binding"/>
    <property type="evidence" value="ECO:0007669"/>
    <property type="project" value="InterPro"/>
</dbReference>
<reference evidence="6 7" key="1">
    <citation type="journal article" date="2015" name="Genome Announc.">
        <title>Expanding the biotechnology potential of lactobacilli through comparative genomics of 213 strains and associated genera.</title>
        <authorList>
            <person name="Sun Z."/>
            <person name="Harris H.M."/>
            <person name="McCann A."/>
            <person name="Guo C."/>
            <person name="Argimon S."/>
            <person name="Zhang W."/>
            <person name="Yang X."/>
            <person name="Jeffery I.B."/>
            <person name="Cooney J.C."/>
            <person name="Kagawa T.F."/>
            <person name="Liu W."/>
            <person name="Song Y."/>
            <person name="Salvetti E."/>
            <person name="Wrobel A."/>
            <person name="Rasinkangas P."/>
            <person name="Parkhill J."/>
            <person name="Rea M.C."/>
            <person name="O'Sullivan O."/>
            <person name="Ritari J."/>
            <person name="Douillard F.P."/>
            <person name="Paul Ross R."/>
            <person name="Yang R."/>
            <person name="Briner A.E."/>
            <person name="Felis G.E."/>
            <person name="de Vos W.M."/>
            <person name="Barrangou R."/>
            <person name="Klaenhammer T.R."/>
            <person name="Caufield P.W."/>
            <person name="Cui Y."/>
            <person name="Zhang H."/>
            <person name="O'Toole P.W."/>
        </authorList>
    </citation>
    <scope>NUCLEOTIDE SEQUENCE [LARGE SCALE GENOMIC DNA]</scope>
    <source>
        <strain evidence="6 7">DSM 19394</strain>
    </source>
</reference>
<dbReference type="PANTHER" id="PTHR34294">
    <property type="entry name" value="TRANSCRIPTIONAL REGULATOR-RELATED"/>
    <property type="match status" value="1"/>
</dbReference>
<keyword evidence="6" id="KW-0456">Lyase</keyword>